<feature type="transmembrane region" description="Helical" evidence="7">
    <location>
        <begin position="494"/>
        <end position="514"/>
    </location>
</feature>
<keyword evidence="10" id="KW-1185">Reference proteome</keyword>
<dbReference type="InterPro" id="IPR036259">
    <property type="entry name" value="MFS_trans_sf"/>
</dbReference>
<feature type="transmembrane region" description="Helical" evidence="7">
    <location>
        <begin position="112"/>
        <end position="131"/>
    </location>
</feature>
<dbReference type="Pfam" id="PF00083">
    <property type="entry name" value="Sugar_tr"/>
    <property type="match status" value="1"/>
</dbReference>
<dbReference type="Gene3D" id="1.20.1250.20">
    <property type="entry name" value="MFS general substrate transporter like domains"/>
    <property type="match status" value="1"/>
</dbReference>
<feature type="transmembrane region" description="Helical" evidence="7">
    <location>
        <begin position="83"/>
        <end position="103"/>
    </location>
</feature>
<dbReference type="InterPro" id="IPR011701">
    <property type="entry name" value="MFS"/>
</dbReference>
<feature type="transmembrane region" description="Helical" evidence="7">
    <location>
        <begin position="212"/>
        <end position="231"/>
    </location>
</feature>
<feature type="transmembrane region" description="Helical" evidence="7">
    <location>
        <begin position="44"/>
        <end position="63"/>
    </location>
</feature>
<feature type="transmembrane region" description="Helical" evidence="7">
    <location>
        <begin position="171"/>
        <end position="192"/>
    </location>
</feature>
<evidence type="ECO:0000256" key="7">
    <source>
        <dbReference type="SAM" id="Phobius"/>
    </source>
</evidence>
<keyword evidence="4 7" id="KW-0812">Transmembrane</keyword>
<keyword evidence="6 7" id="KW-0472">Membrane</keyword>
<dbReference type="InterPro" id="IPR020846">
    <property type="entry name" value="MFS_dom"/>
</dbReference>
<dbReference type="AlphaFoldDB" id="A0A9N9XTL4"/>
<dbReference type="SUPFAM" id="SSF103473">
    <property type="entry name" value="MFS general substrate transporter"/>
    <property type="match status" value="1"/>
</dbReference>
<name>A0A9N9XTL4_PHYSR</name>
<dbReference type="PROSITE" id="PS50850">
    <property type="entry name" value="MFS"/>
    <property type="match status" value="1"/>
</dbReference>
<reference evidence="9" key="1">
    <citation type="submission" date="2022-01" db="EMBL/GenBank/DDBJ databases">
        <authorList>
            <person name="King R."/>
        </authorList>
    </citation>
    <scope>NUCLEOTIDE SEQUENCE</scope>
</reference>
<evidence type="ECO:0000256" key="6">
    <source>
        <dbReference type="ARBA" id="ARBA00023136"/>
    </source>
</evidence>
<keyword evidence="5 7" id="KW-1133">Transmembrane helix</keyword>
<organism evidence="9 10">
    <name type="scientific">Phyllotreta striolata</name>
    <name type="common">Striped flea beetle</name>
    <name type="synonym">Crioceris striolata</name>
    <dbReference type="NCBI Taxonomy" id="444603"/>
    <lineage>
        <taxon>Eukaryota</taxon>
        <taxon>Metazoa</taxon>
        <taxon>Ecdysozoa</taxon>
        <taxon>Arthropoda</taxon>
        <taxon>Hexapoda</taxon>
        <taxon>Insecta</taxon>
        <taxon>Pterygota</taxon>
        <taxon>Neoptera</taxon>
        <taxon>Endopterygota</taxon>
        <taxon>Coleoptera</taxon>
        <taxon>Polyphaga</taxon>
        <taxon>Cucujiformia</taxon>
        <taxon>Chrysomeloidea</taxon>
        <taxon>Chrysomelidae</taxon>
        <taxon>Galerucinae</taxon>
        <taxon>Alticini</taxon>
        <taxon>Phyllotreta</taxon>
    </lineage>
</organism>
<evidence type="ECO:0000313" key="10">
    <source>
        <dbReference type="Proteomes" id="UP001153712"/>
    </source>
</evidence>
<feature type="domain" description="Major facilitator superfamily (MFS) profile" evidence="8">
    <location>
        <begin position="46"/>
        <end position="519"/>
    </location>
</feature>
<sequence>MVSEKHAENGEKEDRRIHRRSTSSLWSCDFETAIDVAGFGKFNFFLLVVTILTGLIAVFEVRTMPYVAPAAQCDLELDVKQKAMLSSAPLLGMVMTSFIWGLIGDLIGRRKLIIIICLLDFICWIVSAFAQTFAVLIVFRLFGGMAASGILPSLATYVAETHGVKHRAVMLLLLGNIFGVGDLLLPTMALGILTNDQIYKVSSLVMHPWNSFLLICSFLPFLGGIGFYLLPESPKFLMSKRENDKAIDAFQSIYSLNSNRNTKSDYPVKSLKKYNIDGAGNLDVPPENSGGSCTAQMSLCLEAEYLKKILLVVPAQFLILLGLNSFGLWLPQIFEKMSEPSRDYENCSSSAFCLTMSHLQNTTRKFTGDCQQTQKLMTYIDCMLAAVLTLILFGISVLVVNGIGKRKLILTLGVAWSISVCCLWFSKNPIATMVALAFICAFGNVAFNGLVAIVTDIFPTHLRAMAVSITMMFGRLGGGLSSFIFPLFLTYGCFITLVVLASLNFVWMFLVHLLPRDNTEQSAKAVD</sequence>
<proteinExistence type="inferred from homology"/>
<dbReference type="PANTHER" id="PTHR23511">
    <property type="entry name" value="SYNAPTIC VESICLE GLYCOPROTEIN 2"/>
    <property type="match status" value="1"/>
</dbReference>
<dbReference type="EMBL" id="OU900101">
    <property type="protein sequence ID" value="CAG9864673.1"/>
    <property type="molecule type" value="Genomic_DNA"/>
</dbReference>
<feature type="transmembrane region" description="Helical" evidence="7">
    <location>
        <begin position="137"/>
        <end position="159"/>
    </location>
</feature>
<keyword evidence="3" id="KW-0813">Transport</keyword>
<feature type="transmembrane region" description="Helical" evidence="7">
    <location>
        <begin position="376"/>
        <end position="401"/>
    </location>
</feature>
<dbReference type="PANTHER" id="PTHR23511:SF36">
    <property type="entry name" value="EG:BACR7A4.13 PROTEIN-RELATED"/>
    <property type="match status" value="1"/>
</dbReference>
<evidence type="ECO:0000313" key="9">
    <source>
        <dbReference type="EMBL" id="CAG9864673.1"/>
    </source>
</evidence>
<comment type="similarity">
    <text evidence="2">Belongs to the major facilitator superfamily.</text>
</comment>
<evidence type="ECO:0000256" key="2">
    <source>
        <dbReference type="ARBA" id="ARBA00008335"/>
    </source>
</evidence>
<accession>A0A9N9XTL4</accession>
<dbReference type="GO" id="GO:0016020">
    <property type="term" value="C:membrane"/>
    <property type="evidence" value="ECO:0007669"/>
    <property type="project" value="UniProtKB-SubCell"/>
</dbReference>
<feature type="transmembrane region" description="Helical" evidence="7">
    <location>
        <begin position="432"/>
        <end position="454"/>
    </location>
</feature>
<feature type="transmembrane region" description="Helical" evidence="7">
    <location>
        <begin position="309"/>
        <end position="330"/>
    </location>
</feature>
<dbReference type="OrthoDB" id="4139357at2759"/>
<evidence type="ECO:0000256" key="5">
    <source>
        <dbReference type="ARBA" id="ARBA00022989"/>
    </source>
</evidence>
<feature type="transmembrane region" description="Helical" evidence="7">
    <location>
        <begin position="466"/>
        <end position="488"/>
    </location>
</feature>
<evidence type="ECO:0000256" key="3">
    <source>
        <dbReference type="ARBA" id="ARBA00022448"/>
    </source>
</evidence>
<protein>
    <recommendedName>
        <fullName evidence="8">Major facilitator superfamily (MFS) profile domain-containing protein</fullName>
    </recommendedName>
</protein>
<dbReference type="Proteomes" id="UP001153712">
    <property type="component" value="Chromosome 8"/>
</dbReference>
<dbReference type="InterPro" id="IPR005828">
    <property type="entry name" value="MFS_sugar_transport-like"/>
</dbReference>
<feature type="transmembrane region" description="Helical" evidence="7">
    <location>
        <begin position="408"/>
        <end position="426"/>
    </location>
</feature>
<evidence type="ECO:0000259" key="8">
    <source>
        <dbReference type="PROSITE" id="PS50850"/>
    </source>
</evidence>
<evidence type="ECO:0000256" key="4">
    <source>
        <dbReference type="ARBA" id="ARBA00022692"/>
    </source>
</evidence>
<evidence type="ECO:0000256" key="1">
    <source>
        <dbReference type="ARBA" id="ARBA00004141"/>
    </source>
</evidence>
<comment type="subcellular location">
    <subcellularLocation>
        <location evidence="1">Membrane</location>
        <topology evidence="1">Multi-pass membrane protein</topology>
    </subcellularLocation>
</comment>
<dbReference type="GO" id="GO:0022857">
    <property type="term" value="F:transmembrane transporter activity"/>
    <property type="evidence" value="ECO:0007669"/>
    <property type="project" value="InterPro"/>
</dbReference>
<dbReference type="Pfam" id="PF07690">
    <property type="entry name" value="MFS_1"/>
    <property type="match status" value="1"/>
</dbReference>
<gene>
    <name evidence="9" type="ORF">PHYEVI_LOCUS10924</name>
</gene>